<gene>
    <name evidence="3" type="ORF">EHW90_10325</name>
</gene>
<proteinExistence type="predicted"/>
<organism evidence="3 4">
    <name type="scientific">Lachnoanaerobaculum orale</name>
    <dbReference type="NCBI Taxonomy" id="979627"/>
    <lineage>
        <taxon>Bacteria</taxon>
        <taxon>Bacillati</taxon>
        <taxon>Bacillota</taxon>
        <taxon>Clostridia</taxon>
        <taxon>Lachnospirales</taxon>
        <taxon>Lachnospiraceae</taxon>
        <taxon>Lachnoanaerobaculum</taxon>
    </lineage>
</organism>
<evidence type="ECO:0000313" key="4">
    <source>
        <dbReference type="Proteomes" id="UP000276982"/>
    </source>
</evidence>
<dbReference type="AlphaFoldDB" id="A0A3P3PZ59"/>
<keyword evidence="2" id="KW-0472">Membrane</keyword>
<accession>A0A3P3PZ59</accession>
<keyword evidence="2" id="KW-1133">Transmembrane helix</keyword>
<name>A0A3P3PZ59_9FIRM</name>
<dbReference type="RefSeq" id="WP_124952699.1">
    <property type="nucleotide sequence ID" value="NZ_RRCM01000002.1"/>
</dbReference>
<feature type="transmembrane region" description="Helical" evidence="2">
    <location>
        <begin position="153"/>
        <end position="175"/>
    </location>
</feature>
<comment type="caution">
    <text evidence="3">The sequence shown here is derived from an EMBL/GenBank/DDBJ whole genome shotgun (WGS) entry which is preliminary data.</text>
</comment>
<feature type="region of interest" description="Disordered" evidence="1">
    <location>
        <begin position="122"/>
        <end position="145"/>
    </location>
</feature>
<dbReference type="EMBL" id="RRCM01000002">
    <property type="protein sequence ID" value="RRJ14094.1"/>
    <property type="molecule type" value="Genomic_DNA"/>
</dbReference>
<keyword evidence="2" id="KW-0812">Transmembrane</keyword>
<sequence length="177" mass="20136">MQKYDAVEKGIANNDVKALREAIGSICYTNRDFSNSEFFEVVRYVESNGIKLKDDTLVGAEPVSKIKTEFDEDDFTRAVFELKRNFCDERIKDVETIGKKLYGKKDIQKENTTSRVINQRQERSLKRETVNRNVDNGEFPNAQSHQPNNTVKIVIGVVAIAAMIVIILYIGSSLVRI</sequence>
<protein>
    <submittedName>
        <fullName evidence="3">Uncharacterized protein</fullName>
    </submittedName>
</protein>
<evidence type="ECO:0000256" key="1">
    <source>
        <dbReference type="SAM" id="MobiDB-lite"/>
    </source>
</evidence>
<keyword evidence="4" id="KW-1185">Reference proteome</keyword>
<evidence type="ECO:0000256" key="2">
    <source>
        <dbReference type="SAM" id="Phobius"/>
    </source>
</evidence>
<evidence type="ECO:0000313" key="3">
    <source>
        <dbReference type="EMBL" id="RRJ14094.1"/>
    </source>
</evidence>
<dbReference type="Proteomes" id="UP000276982">
    <property type="component" value="Unassembled WGS sequence"/>
</dbReference>
<reference evidence="3 4" key="1">
    <citation type="submission" date="2018-11" db="EMBL/GenBank/DDBJ databases">
        <title>Genome sequencing of Lachnoanaerobaculum orale DSM 24553T.</title>
        <authorList>
            <person name="Kook J.-K."/>
            <person name="Park S.-N."/>
            <person name="Lim Y.K."/>
        </authorList>
    </citation>
    <scope>NUCLEOTIDE SEQUENCE [LARGE SCALE GENOMIC DNA]</scope>
    <source>
        <strain evidence="3 4">DSM 24553</strain>
    </source>
</reference>